<organism evidence="4 5">
    <name type="scientific">Wenyingzhuangia fucanilytica</name>
    <dbReference type="NCBI Taxonomy" id="1790137"/>
    <lineage>
        <taxon>Bacteria</taxon>
        <taxon>Pseudomonadati</taxon>
        <taxon>Bacteroidota</taxon>
        <taxon>Flavobacteriia</taxon>
        <taxon>Flavobacteriales</taxon>
        <taxon>Flavobacteriaceae</taxon>
        <taxon>Wenyingzhuangia</taxon>
    </lineage>
</organism>
<evidence type="ECO:0000313" key="5">
    <source>
        <dbReference type="Proteomes" id="UP000092967"/>
    </source>
</evidence>
<dbReference type="InterPro" id="IPR045851">
    <property type="entry name" value="AMP-bd_C_sf"/>
</dbReference>
<dbReference type="PANTHER" id="PTHR43201:SF5">
    <property type="entry name" value="MEDIUM-CHAIN ACYL-COA LIGASE ACSF2, MITOCHONDRIAL"/>
    <property type="match status" value="1"/>
</dbReference>
<dbReference type="InterPro" id="IPR000873">
    <property type="entry name" value="AMP-dep_synth/lig_dom"/>
</dbReference>
<dbReference type="PANTHER" id="PTHR43201">
    <property type="entry name" value="ACYL-COA SYNTHETASE"/>
    <property type="match status" value="1"/>
</dbReference>
<dbReference type="GO" id="GO:0031956">
    <property type="term" value="F:medium-chain fatty acid-CoA ligase activity"/>
    <property type="evidence" value="ECO:0007669"/>
    <property type="project" value="TreeGrafter"/>
</dbReference>
<keyword evidence="2 4" id="KW-0436">Ligase</keyword>
<dbReference type="InterPro" id="IPR042099">
    <property type="entry name" value="ANL_N_sf"/>
</dbReference>
<evidence type="ECO:0000256" key="2">
    <source>
        <dbReference type="ARBA" id="ARBA00022598"/>
    </source>
</evidence>
<name>A0A1B1Y728_9FLAO</name>
<dbReference type="STRING" id="1790137.AXE80_09760"/>
<dbReference type="KEGG" id="wfu:AXE80_09760"/>
<dbReference type="GO" id="GO:0006631">
    <property type="term" value="P:fatty acid metabolic process"/>
    <property type="evidence" value="ECO:0007669"/>
    <property type="project" value="TreeGrafter"/>
</dbReference>
<evidence type="ECO:0000259" key="3">
    <source>
        <dbReference type="Pfam" id="PF00501"/>
    </source>
</evidence>
<dbReference type="Gene3D" id="3.40.50.12780">
    <property type="entry name" value="N-terminal domain of ligase-like"/>
    <property type="match status" value="2"/>
</dbReference>
<evidence type="ECO:0000256" key="1">
    <source>
        <dbReference type="ARBA" id="ARBA00006432"/>
    </source>
</evidence>
<dbReference type="Pfam" id="PF00501">
    <property type="entry name" value="AMP-binding"/>
    <property type="match status" value="1"/>
</dbReference>
<feature type="domain" description="AMP-dependent synthetase/ligase" evidence="3">
    <location>
        <begin position="50"/>
        <end position="190"/>
    </location>
</feature>
<reference evidence="4 5" key="1">
    <citation type="submission" date="2016-02" db="EMBL/GenBank/DDBJ databases">
        <authorList>
            <person name="Wen L."/>
            <person name="He K."/>
            <person name="Yang H."/>
        </authorList>
    </citation>
    <scope>NUCLEOTIDE SEQUENCE [LARGE SCALE GENOMIC DNA]</scope>
    <source>
        <strain evidence="4 5">CZ1127</strain>
    </source>
</reference>
<sequence>MSNFNIHPSFSLNGETFNTQLELILYSESLSNELYWFLQEWFSDSDTLIVKTSGSTGVPKLVAIRKEFMRNSAKATGTFFNLGADTKALCCLSVNYIAGKMMVIRALELGWNLDIIEPVSNPLEDVFDEYDFCAMVPMQVQNSLWDLHLVKKLLIGGGVVSQTLQENLQSLSTQCFASYGMTETVTHIAIRKLNYFKDATLTMPEQNISTPLDDQVLADDSNSKSLIQNDVVSAQSDEQKRKVTKDEVFERSREADTENELDIRTKTNNVYQLLPNITISQDNRGCLVIDAPLLSDEKVITNDIIKQHSATEFEWLGRYDNVINSGGVKLHPEQIEKELSKVITQRFFVTGIPDETLGEKLILVIEGENKEYDFNTLSLSKYEIPKQIYFVNEFVETETKKIQRKKTLDLISFKPQ</sequence>
<dbReference type="EMBL" id="CP014224">
    <property type="protein sequence ID" value="ANW96544.1"/>
    <property type="molecule type" value="Genomic_DNA"/>
</dbReference>
<dbReference type="RefSeq" id="WP_237340604.1">
    <property type="nucleotide sequence ID" value="NZ_CP014224.1"/>
</dbReference>
<gene>
    <name evidence="4" type="ORF">AXE80_09760</name>
</gene>
<proteinExistence type="inferred from homology"/>
<dbReference type="AlphaFoldDB" id="A0A1B1Y728"/>
<dbReference type="SUPFAM" id="SSF56801">
    <property type="entry name" value="Acetyl-CoA synthetase-like"/>
    <property type="match status" value="1"/>
</dbReference>
<accession>A0A1B1Y728</accession>
<protein>
    <submittedName>
        <fullName evidence="4">O-succinylbenzoic acid--CoA ligase</fullName>
    </submittedName>
</protein>
<comment type="similarity">
    <text evidence="1">Belongs to the ATP-dependent AMP-binding enzyme family.</text>
</comment>
<evidence type="ECO:0000313" key="4">
    <source>
        <dbReference type="EMBL" id="ANW96544.1"/>
    </source>
</evidence>
<dbReference type="Gene3D" id="3.30.300.30">
    <property type="match status" value="1"/>
</dbReference>
<keyword evidence="5" id="KW-1185">Reference proteome</keyword>
<dbReference type="Proteomes" id="UP000092967">
    <property type="component" value="Chromosome"/>
</dbReference>